<reference evidence="1 2" key="1">
    <citation type="submission" date="2020-08" db="EMBL/GenBank/DDBJ databases">
        <title>Croceimicrobium hydrocarbonivorans gen. nov., sp. nov., a novel marine bacterium isolated from a bacterial consortium that degrades polyethylene terephthalate.</title>
        <authorList>
            <person name="Liu R."/>
        </authorList>
    </citation>
    <scope>NUCLEOTIDE SEQUENCE [LARGE SCALE GENOMIC DNA]</scope>
    <source>
        <strain evidence="1 2">A20-9</strain>
    </source>
</reference>
<dbReference type="Proteomes" id="UP000516305">
    <property type="component" value="Chromosome"/>
</dbReference>
<dbReference type="EMBL" id="CP060139">
    <property type="protein sequence ID" value="QNR23650.1"/>
    <property type="molecule type" value="Genomic_DNA"/>
</dbReference>
<dbReference type="AlphaFoldDB" id="A0A7H0VD52"/>
<accession>A0A7H0VD52</accession>
<name>A0A7H0VD52_9FLAO</name>
<sequence>MEILKILIAEDDDSELQTYKDAIKTFNQEYNGTYSIEAIMCRTEEDGRENLAKFQNDFCGAIIDLNLSGIAAGKREGNNLIMTIYDSLRFPVFVVTGTPGDIDKNLPSDNLFLKVITRGEKDFIEIYREILSIYETGVTKILGKRGQVEKRLDEIFWKHLSNSFDFLLNSGKDSNYKEQILLRYTLAHLQEYLDLDENSGGFLYYEATEFLLTPVIKKTPYTGEIVRDKSTEEYFVILTPACDMAQEKARSILLAKIELKSEEGTLRDFISLAKKEPKSYEDAKKVDAAKDRLQEVIRNRWPKYHLVPGSNLMETGLINFQKLKSIKVKELRGGFDRIAQINGAFVKDIIARFSYYYSRQGAPDLDQEVILRNILN</sequence>
<evidence type="ECO:0000313" key="1">
    <source>
        <dbReference type="EMBL" id="QNR23650.1"/>
    </source>
</evidence>
<organism evidence="1 2">
    <name type="scientific">Croceimicrobium hydrocarbonivorans</name>
    <dbReference type="NCBI Taxonomy" id="2761580"/>
    <lineage>
        <taxon>Bacteria</taxon>
        <taxon>Pseudomonadati</taxon>
        <taxon>Bacteroidota</taxon>
        <taxon>Flavobacteriia</taxon>
        <taxon>Flavobacteriales</taxon>
        <taxon>Owenweeksiaceae</taxon>
        <taxon>Croceimicrobium</taxon>
    </lineage>
</organism>
<keyword evidence="2" id="KW-1185">Reference proteome</keyword>
<evidence type="ECO:0008006" key="3">
    <source>
        <dbReference type="Google" id="ProtNLM"/>
    </source>
</evidence>
<gene>
    <name evidence="1" type="ORF">H4K34_14900</name>
</gene>
<dbReference type="RefSeq" id="WP_210758185.1">
    <property type="nucleotide sequence ID" value="NZ_CP060139.1"/>
</dbReference>
<dbReference type="KEGG" id="chyd:H4K34_14900"/>
<evidence type="ECO:0000313" key="2">
    <source>
        <dbReference type="Proteomes" id="UP000516305"/>
    </source>
</evidence>
<proteinExistence type="predicted"/>
<protein>
    <recommendedName>
        <fullName evidence="3">Response regulatory domain-containing protein</fullName>
    </recommendedName>
</protein>